<keyword evidence="3" id="KW-0808">Transferase</keyword>
<feature type="transmembrane region" description="Helical" evidence="1">
    <location>
        <begin position="109"/>
        <end position="129"/>
    </location>
</feature>
<proteinExistence type="predicted"/>
<feature type="transmembrane region" description="Helical" evidence="1">
    <location>
        <begin position="141"/>
        <end position="157"/>
    </location>
</feature>
<feature type="transmembrane region" description="Helical" evidence="1">
    <location>
        <begin position="66"/>
        <end position="89"/>
    </location>
</feature>
<dbReference type="PANTHER" id="PTHR23028:SF134">
    <property type="entry name" value="PUTATIVE (AFU_ORTHOLOGUE AFUA_4G08520)-RELATED"/>
    <property type="match status" value="1"/>
</dbReference>
<feature type="transmembrane region" description="Helical" evidence="1">
    <location>
        <begin position="256"/>
        <end position="272"/>
    </location>
</feature>
<protein>
    <submittedName>
        <fullName evidence="3">Acyltransferase</fullName>
    </submittedName>
</protein>
<sequence length="390" mass="44582">MRCVSQQALFGYQIRKTSMYATTQNPSLLKTKQHYAFLDGLRGIAAIAVVIFHFMEIATPDYKDNFIAHSYLAVDFFFCLSGFVIAYAYDNKIRQIGTASFLKLRLIRLHPLVIICSVIGLLAFIFDPFSNLHAKFTTTQVLLLFLSSCFLIPYPLVPERYFNLFHLNPPTWSLFWEYIANVFYVLVLFKQSNKILRCLVLLAAFLLGYESYRSGYLGVGWGGDNFIGGGIRIFYSFLAGMLVYRTNWIIRTKLRFIPLAALLALVFFIPFSESLNWVIDPLLVIFYFPFLIALGAGTGVNSTPSAICKFLGNISYPLYMVHYPFIWIFMSYVERYKPALGHMAIIIPVAVMLLIGLAYLIMVTLDIPFRQYLKDKMKKHLSPKEASQSA</sequence>
<name>A0ABP9C955_9SPHI</name>
<feature type="transmembrane region" description="Helical" evidence="1">
    <location>
        <begin position="284"/>
        <end position="302"/>
    </location>
</feature>
<feature type="transmembrane region" description="Helical" evidence="1">
    <location>
        <begin position="345"/>
        <end position="369"/>
    </location>
</feature>
<feature type="transmembrane region" description="Helical" evidence="1">
    <location>
        <begin position="226"/>
        <end position="244"/>
    </location>
</feature>
<feature type="transmembrane region" description="Helical" evidence="1">
    <location>
        <begin position="35"/>
        <end position="54"/>
    </location>
</feature>
<evidence type="ECO:0000256" key="1">
    <source>
        <dbReference type="SAM" id="Phobius"/>
    </source>
</evidence>
<evidence type="ECO:0000313" key="3">
    <source>
        <dbReference type="EMBL" id="GAA4806411.1"/>
    </source>
</evidence>
<dbReference type="PANTHER" id="PTHR23028">
    <property type="entry name" value="ACETYLTRANSFERASE"/>
    <property type="match status" value="1"/>
</dbReference>
<keyword evidence="1" id="KW-1133">Transmembrane helix</keyword>
<reference evidence="4" key="1">
    <citation type="journal article" date="2019" name="Int. J. Syst. Evol. Microbiol.">
        <title>The Global Catalogue of Microorganisms (GCM) 10K type strain sequencing project: providing services to taxonomists for standard genome sequencing and annotation.</title>
        <authorList>
            <consortium name="The Broad Institute Genomics Platform"/>
            <consortium name="The Broad Institute Genome Sequencing Center for Infectious Disease"/>
            <person name="Wu L."/>
            <person name="Ma J."/>
        </authorList>
    </citation>
    <scope>NUCLEOTIDE SEQUENCE [LARGE SCALE GENOMIC DNA]</scope>
    <source>
        <strain evidence="4">JCM 18200</strain>
    </source>
</reference>
<dbReference type="Proteomes" id="UP001501411">
    <property type="component" value="Unassembled WGS sequence"/>
</dbReference>
<dbReference type="GO" id="GO:0016746">
    <property type="term" value="F:acyltransferase activity"/>
    <property type="evidence" value="ECO:0007669"/>
    <property type="project" value="UniProtKB-KW"/>
</dbReference>
<gene>
    <name evidence="3" type="ORF">GCM10023231_39540</name>
</gene>
<evidence type="ECO:0000313" key="4">
    <source>
        <dbReference type="Proteomes" id="UP001501411"/>
    </source>
</evidence>
<keyword evidence="4" id="KW-1185">Reference proteome</keyword>
<evidence type="ECO:0000259" key="2">
    <source>
        <dbReference type="Pfam" id="PF01757"/>
    </source>
</evidence>
<feature type="domain" description="Acyltransferase 3" evidence="2">
    <location>
        <begin position="36"/>
        <end position="360"/>
    </location>
</feature>
<feature type="transmembrane region" description="Helical" evidence="1">
    <location>
        <begin position="196"/>
        <end position="214"/>
    </location>
</feature>
<comment type="caution">
    <text evidence="3">The sequence shown here is derived from an EMBL/GenBank/DDBJ whole genome shotgun (WGS) entry which is preliminary data.</text>
</comment>
<dbReference type="Pfam" id="PF01757">
    <property type="entry name" value="Acyl_transf_3"/>
    <property type="match status" value="1"/>
</dbReference>
<accession>A0ABP9C955</accession>
<dbReference type="InterPro" id="IPR050879">
    <property type="entry name" value="Acyltransferase_3"/>
</dbReference>
<keyword evidence="1" id="KW-0812">Transmembrane</keyword>
<keyword evidence="1" id="KW-0472">Membrane</keyword>
<keyword evidence="3" id="KW-0012">Acyltransferase</keyword>
<dbReference type="InterPro" id="IPR002656">
    <property type="entry name" value="Acyl_transf_3_dom"/>
</dbReference>
<dbReference type="EMBL" id="BAABIQ010000044">
    <property type="protein sequence ID" value="GAA4806411.1"/>
    <property type="molecule type" value="Genomic_DNA"/>
</dbReference>
<feature type="transmembrane region" description="Helical" evidence="1">
    <location>
        <begin position="314"/>
        <end position="333"/>
    </location>
</feature>
<organism evidence="3 4">
    <name type="scientific">Olivibacter ginsenosidimutans</name>
    <dbReference type="NCBI Taxonomy" id="1176537"/>
    <lineage>
        <taxon>Bacteria</taxon>
        <taxon>Pseudomonadati</taxon>
        <taxon>Bacteroidota</taxon>
        <taxon>Sphingobacteriia</taxon>
        <taxon>Sphingobacteriales</taxon>
        <taxon>Sphingobacteriaceae</taxon>
        <taxon>Olivibacter</taxon>
    </lineage>
</organism>